<organism evidence="1 2">
    <name type="scientific">Pochonia chlamydosporia 170</name>
    <dbReference type="NCBI Taxonomy" id="1380566"/>
    <lineage>
        <taxon>Eukaryota</taxon>
        <taxon>Fungi</taxon>
        <taxon>Dikarya</taxon>
        <taxon>Ascomycota</taxon>
        <taxon>Pezizomycotina</taxon>
        <taxon>Sordariomycetes</taxon>
        <taxon>Hypocreomycetidae</taxon>
        <taxon>Hypocreales</taxon>
        <taxon>Clavicipitaceae</taxon>
        <taxon>Pochonia</taxon>
    </lineage>
</organism>
<accession>A0A219APW6</accession>
<keyword evidence="2" id="KW-1185">Reference proteome</keyword>
<protein>
    <submittedName>
        <fullName evidence="1">Uncharacterized protein</fullName>
    </submittedName>
</protein>
<evidence type="ECO:0000313" key="2">
    <source>
        <dbReference type="Proteomes" id="UP000078397"/>
    </source>
</evidence>
<gene>
    <name evidence="1" type="ORF">VFPPC_17957</name>
</gene>
<dbReference type="RefSeq" id="XP_022285321.1">
    <property type="nucleotide sequence ID" value="XM_022429625.1"/>
</dbReference>
<reference evidence="1 2" key="1">
    <citation type="journal article" date="2016" name="PLoS Pathog.">
        <title>Biosynthesis of antibiotic leucinostatins in bio-control fungus Purpureocillium lilacinum and their inhibition on phytophthora revealed by genome mining.</title>
        <authorList>
            <person name="Wang G."/>
            <person name="Liu Z."/>
            <person name="Lin R."/>
            <person name="Li E."/>
            <person name="Mao Z."/>
            <person name="Ling J."/>
            <person name="Yang Y."/>
            <person name="Yin W.B."/>
            <person name="Xie B."/>
        </authorList>
    </citation>
    <scope>NUCLEOTIDE SEQUENCE [LARGE SCALE GENOMIC DNA]</scope>
    <source>
        <strain evidence="1">170</strain>
    </source>
</reference>
<dbReference type="AlphaFoldDB" id="A0A219APW6"/>
<dbReference type="EMBL" id="LSBJ02000005">
    <property type="protein sequence ID" value="OWT42850.1"/>
    <property type="molecule type" value="Genomic_DNA"/>
</dbReference>
<dbReference type="GeneID" id="33936845"/>
<dbReference type="KEGG" id="pchm:VFPPC_17957"/>
<comment type="caution">
    <text evidence="1">The sequence shown here is derived from an EMBL/GenBank/DDBJ whole genome shotgun (WGS) entry which is preliminary data.</text>
</comment>
<evidence type="ECO:0000313" key="1">
    <source>
        <dbReference type="EMBL" id="OWT42850.1"/>
    </source>
</evidence>
<name>A0A219APW6_METCM</name>
<dbReference type="Proteomes" id="UP000078397">
    <property type="component" value="Unassembled WGS sequence"/>
</dbReference>
<sequence length="100" mass="11019">MAGRAGVATKSIRDYCSIRGHFLASKRARLNLPGCFVFNCRTRLRHACGKVAHACKITVMVWSTTSSLNIESVWTFWPCTVSTVIITCAIIQVESGVVTR</sequence>
<proteinExistence type="predicted"/>